<reference evidence="2 3" key="1">
    <citation type="submission" date="2020-06" db="EMBL/GenBank/DDBJ databases">
        <authorList>
            <person name="Li R."/>
            <person name="Bekaert M."/>
        </authorList>
    </citation>
    <scope>NUCLEOTIDE SEQUENCE [LARGE SCALE GENOMIC DNA]</scope>
    <source>
        <strain evidence="3">wild</strain>
    </source>
</reference>
<gene>
    <name evidence="2" type="ORF">MCOR_28116</name>
</gene>
<dbReference type="Proteomes" id="UP000507470">
    <property type="component" value="Unassembled WGS sequence"/>
</dbReference>
<name>A0A6J8CD27_MYTCO</name>
<organism evidence="2 3">
    <name type="scientific">Mytilus coruscus</name>
    <name type="common">Sea mussel</name>
    <dbReference type="NCBI Taxonomy" id="42192"/>
    <lineage>
        <taxon>Eukaryota</taxon>
        <taxon>Metazoa</taxon>
        <taxon>Spiralia</taxon>
        <taxon>Lophotrochozoa</taxon>
        <taxon>Mollusca</taxon>
        <taxon>Bivalvia</taxon>
        <taxon>Autobranchia</taxon>
        <taxon>Pteriomorphia</taxon>
        <taxon>Mytilida</taxon>
        <taxon>Mytiloidea</taxon>
        <taxon>Mytilidae</taxon>
        <taxon>Mytilinae</taxon>
        <taxon>Mytilus</taxon>
    </lineage>
</organism>
<evidence type="ECO:0000313" key="2">
    <source>
        <dbReference type="EMBL" id="CAC5393246.1"/>
    </source>
</evidence>
<proteinExistence type="predicted"/>
<evidence type="ECO:0000313" key="3">
    <source>
        <dbReference type="Proteomes" id="UP000507470"/>
    </source>
</evidence>
<keyword evidence="1" id="KW-1133">Transmembrane helix</keyword>
<keyword evidence="1" id="KW-0472">Membrane</keyword>
<feature type="transmembrane region" description="Helical" evidence="1">
    <location>
        <begin position="235"/>
        <end position="259"/>
    </location>
</feature>
<keyword evidence="1" id="KW-0812">Transmembrane</keyword>
<accession>A0A6J8CD27</accession>
<dbReference type="EMBL" id="CACVKT020005120">
    <property type="protein sequence ID" value="CAC5393246.1"/>
    <property type="molecule type" value="Genomic_DNA"/>
</dbReference>
<keyword evidence="3" id="KW-1185">Reference proteome</keyword>
<protein>
    <recommendedName>
        <fullName evidence="4">Ig-like domain-containing protein</fullName>
    </recommendedName>
</protein>
<dbReference type="InterPro" id="IPR036179">
    <property type="entry name" value="Ig-like_dom_sf"/>
</dbReference>
<evidence type="ECO:0000256" key="1">
    <source>
        <dbReference type="SAM" id="Phobius"/>
    </source>
</evidence>
<dbReference type="SUPFAM" id="SSF48726">
    <property type="entry name" value="Immunoglobulin"/>
    <property type="match status" value="1"/>
</dbReference>
<evidence type="ECO:0008006" key="4">
    <source>
        <dbReference type="Google" id="ProtNLM"/>
    </source>
</evidence>
<sequence>MLPIYLIKEKEMVLLPVSIKDNIYWELYTETAVFGKTLQLVCHLTANTPCCSQYTRKWVVGRMYMLASINGVTSNTSKYQESLNVSAQTSTLTITGLSREDVDIPYECTYGFDSFSKILTITKEQFEYHPMEKLPQNVTIDNFDVEVNITMNVVYPIPECNATDGEKDMTQNLNITNAKNGIFYTSTIHLFHKVIDNCDTPKAIVVLCTVGKTTLLVVNSTLPCLKASPKDTGQIFVPVLVAVTLVVAIGIIISVCLLTKSLTCGKSYRITQTRSSVTCNRELSSDQCTLHHDTRFQRRQALQNAKRDTQCLFVNNGLCIGLLGRYPTSLRRFRRVLLDDKRRGNDWVANKVLFESRFCLTSLPKAAF</sequence>
<dbReference type="AlphaFoldDB" id="A0A6J8CD27"/>